<keyword evidence="2" id="KW-1133">Transmembrane helix</keyword>
<protein>
    <submittedName>
        <fullName evidence="3">Uncharacterized protein</fullName>
    </submittedName>
</protein>
<keyword evidence="4" id="KW-1185">Reference proteome</keyword>
<evidence type="ECO:0000256" key="1">
    <source>
        <dbReference type="SAM" id="MobiDB-lite"/>
    </source>
</evidence>
<gene>
    <name evidence="3" type="ORF">Triagg1_8314</name>
</gene>
<dbReference type="GeneID" id="87923052"/>
<proteinExistence type="predicted"/>
<name>A0AAE1ICA6_9HYPO</name>
<evidence type="ECO:0000313" key="4">
    <source>
        <dbReference type="Proteomes" id="UP001273209"/>
    </source>
</evidence>
<reference evidence="3" key="1">
    <citation type="submission" date="2023-11" db="EMBL/GenBank/DDBJ databases">
        <title>The genome sequences of three competitors of mushroom-forming fungi.</title>
        <authorList>
            <person name="Beijen E."/>
            <person name="Ohm R.A."/>
        </authorList>
    </citation>
    <scope>NUCLEOTIDE SEQUENCE</scope>
    <source>
        <strain evidence="3">CBS 100526</strain>
    </source>
</reference>
<feature type="region of interest" description="Disordered" evidence="1">
    <location>
        <begin position="269"/>
        <end position="325"/>
    </location>
</feature>
<dbReference type="EMBL" id="JAWRVG010000040">
    <property type="protein sequence ID" value="KAK4066005.1"/>
    <property type="molecule type" value="Genomic_DNA"/>
</dbReference>
<organism evidence="3 4">
    <name type="scientific">Trichoderma aggressivum f. europaeum</name>
    <dbReference type="NCBI Taxonomy" id="173218"/>
    <lineage>
        <taxon>Eukaryota</taxon>
        <taxon>Fungi</taxon>
        <taxon>Dikarya</taxon>
        <taxon>Ascomycota</taxon>
        <taxon>Pezizomycotina</taxon>
        <taxon>Sordariomycetes</taxon>
        <taxon>Hypocreomycetidae</taxon>
        <taxon>Hypocreales</taxon>
        <taxon>Hypocreaceae</taxon>
        <taxon>Trichoderma</taxon>
    </lineage>
</organism>
<evidence type="ECO:0000313" key="3">
    <source>
        <dbReference type="EMBL" id="KAK4066005.1"/>
    </source>
</evidence>
<evidence type="ECO:0000256" key="2">
    <source>
        <dbReference type="SAM" id="Phobius"/>
    </source>
</evidence>
<dbReference type="RefSeq" id="XP_062752724.1">
    <property type="nucleotide sequence ID" value="XM_062903147.1"/>
</dbReference>
<accession>A0AAE1ICA6</accession>
<comment type="caution">
    <text evidence="3">The sequence shown here is derived from an EMBL/GenBank/DDBJ whole genome shotgun (WGS) entry which is preliminary data.</text>
</comment>
<feature type="transmembrane region" description="Helical" evidence="2">
    <location>
        <begin position="107"/>
        <end position="129"/>
    </location>
</feature>
<feature type="compositionally biased region" description="Pro residues" evidence="1">
    <location>
        <begin position="271"/>
        <end position="282"/>
    </location>
</feature>
<dbReference type="Proteomes" id="UP001273209">
    <property type="component" value="Unassembled WGS sequence"/>
</dbReference>
<keyword evidence="2" id="KW-0472">Membrane</keyword>
<feature type="transmembrane region" description="Helical" evidence="2">
    <location>
        <begin position="83"/>
        <end position="101"/>
    </location>
</feature>
<sequence>MSSSSQQPPPPEAQHQESQQTVPPPAVSPVAMQQQQQQPGFQPYVYAATNPPVVSYVPYPGPQPTWDDLEPVLAKPWEITKTVLHVLSVLLAATGIGLGFSSLNFTYFAYTVVISAAPPCIIAVLWSLVELIVRAARKFQKDGIHPGAHIALSLIIFLVATVLTSLFGPWFQDSWGVDFSTQNCGDQWNSTLHTTVWSCTDTDDDAAEYMFRHERSVSIAVAVVTYLLAAIHFSLFVGACVDTSRVNSAASRPIYVIAQPQMMQQGWQPIPQIPIQPPPPVQQPVSRDVAPTEGESRNKRKDKGKGKGPALNNIEEQNEAGGSQS</sequence>
<keyword evidence="2" id="KW-0812">Transmembrane</keyword>
<dbReference type="AlphaFoldDB" id="A0AAE1ICA6"/>
<feature type="transmembrane region" description="Helical" evidence="2">
    <location>
        <begin position="150"/>
        <end position="171"/>
    </location>
</feature>
<feature type="transmembrane region" description="Helical" evidence="2">
    <location>
        <begin position="219"/>
        <end position="241"/>
    </location>
</feature>
<feature type="region of interest" description="Disordered" evidence="1">
    <location>
        <begin position="1"/>
        <end position="36"/>
    </location>
</feature>